<accession>A0ACC1CGU4</accession>
<name>A0ACC1CGU4_9NEOP</name>
<evidence type="ECO:0000313" key="2">
    <source>
        <dbReference type="Proteomes" id="UP000824533"/>
    </source>
</evidence>
<sequence>MEDYATDPYNVDCYSLNSMPRKYFRTTLRASWLEADLTEAIQKVRRKEMGVNEAARTYNIYIICNSSKGKNETNSKKKKG</sequence>
<protein>
    <submittedName>
        <fullName evidence="1">Uncharacterized protein</fullName>
    </submittedName>
</protein>
<dbReference type="EMBL" id="CM034412">
    <property type="protein sequence ID" value="KAJ0170806.1"/>
    <property type="molecule type" value="Genomic_DNA"/>
</dbReference>
<reference evidence="1 2" key="1">
    <citation type="journal article" date="2021" name="Front. Genet.">
        <title>Chromosome-Level Genome Assembly Reveals Significant Gene Expansion in the Toll and IMD Signaling Pathways of Dendrolimus kikuchii.</title>
        <authorList>
            <person name="Zhou J."/>
            <person name="Wu P."/>
            <person name="Xiong Z."/>
            <person name="Liu N."/>
            <person name="Zhao N."/>
            <person name="Ji M."/>
            <person name="Qiu Y."/>
            <person name="Yang B."/>
        </authorList>
    </citation>
    <scope>NUCLEOTIDE SEQUENCE [LARGE SCALE GENOMIC DNA]</scope>
    <source>
        <strain evidence="1">Ann1</strain>
    </source>
</reference>
<keyword evidence="2" id="KW-1185">Reference proteome</keyword>
<dbReference type="Proteomes" id="UP000824533">
    <property type="component" value="Linkage Group LG26"/>
</dbReference>
<gene>
    <name evidence="1" type="ORF">K1T71_013578</name>
</gene>
<organism evidence="1 2">
    <name type="scientific">Dendrolimus kikuchii</name>
    <dbReference type="NCBI Taxonomy" id="765133"/>
    <lineage>
        <taxon>Eukaryota</taxon>
        <taxon>Metazoa</taxon>
        <taxon>Ecdysozoa</taxon>
        <taxon>Arthropoda</taxon>
        <taxon>Hexapoda</taxon>
        <taxon>Insecta</taxon>
        <taxon>Pterygota</taxon>
        <taxon>Neoptera</taxon>
        <taxon>Endopterygota</taxon>
        <taxon>Lepidoptera</taxon>
        <taxon>Glossata</taxon>
        <taxon>Ditrysia</taxon>
        <taxon>Bombycoidea</taxon>
        <taxon>Lasiocampidae</taxon>
        <taxon>Dendrolimus</taxon>
    </lineage>
</organism>
<evidence type="ECO:0000313" key="1">
    <source>
        <dbReference type="EMBL" id="KAJ0170806.1"/>
    </source>
</evidence>
<comment type="caution">
    <text evidence="1">The sequence shown here is derived from an EMBL/GenBank/DDBJ whole genome shotgun (WGS) entry which is preliminary data.</text>
</comment>
<proteinExistence type="predicted"/>